<organism evidence="2 3">
    <name type="scientific">Globodera rostochiensis</name>
    <name type="common">Golden nematode worm</name>
    <name type="synonym">Heterodera rostochiensis</name>
    <dbReference type="NCBI Taxonomy" id="31243"/>
    <lineage>
        <taxon>Eukaryota</taxon>
        <taxon>Metazoa</taxon>
        <taxon>Ecdysozoa</taxon>
        <taxon>Nematoda</taxon>
        <taxon>Chromadorea</taxon>
        <taxon>Rhabditida</taxon>
        <taxon>Tylenchina</taxon>
        <taxon>Tylenchomorpha</taxon>
        <taxon>Tylenchoidea</taxon>
        <taxon>Heteroderidae</taxon>
        <taxon>Heteroderinae</taxon>
        <taxon>Globodera</taxon>
    </lineage>
</organism>
<dbReference type="Pfam" id="PF00622">
    <property type="entry name" value="SPRY"/>
    <property type="match status" value="1"/>
</dbReference>
<dbReference type="WBParaSite" id="Gr19_v10_g15332.t1">
    <property type="protein sequence ID" value="Gr19_v10_g15332.t1"/>
    <property type="gene ID" value="Gr19_v10_g15332"/>
</dbReference>
<accession>A0A914H920</accession>
<evidence type="ECO:0000313" key="3">
    <source>
        <dbReference type="WBParaSite" id="Gr19_v10_g15332.t1"/>
    </source>
</evidence>
<dbReference type="PROSITE" id="PS50188">
    <property type="entry name" value="B302_SPRY"/>
    <property type="match status" value="1"/>
</dbReference>
<dbReference type="InterPro" id="IPR050618">
    <property type="entry name" value="Ubq-SigPath_Reg"/>
</dbReference>
<dbReference type="InterPro" id="IPR013320">
    <property type="entry name" value="ConA-like_dom_sf"/>
</dbReference>
<evidence type="ECO:0000313" key="2">
    <source>
        <dbReference type="Proteomes" id="UP000887572"/>
    </source>
</evidence>
<feature type="domain" description="B30.2/SPRY" evidence="1">
    <location>
        <begin position="1"/>
        <end position="149"/>
    </location>
</feature>
<dbReference type="SUPFAM" id="SSF49899">
    <property type="entry name" value="Concanavalin A-like lectins/glucanases"/>
    <property type="match status" value="1"/>
</dbReference>
<dbReference type="SMART" id="SM00449">
    <property type="entry name" value="SPRY"/>
    <property type="match status" value="1"/>
</dbReference>
<reference evidence="3" key="1">
    <citation type="submission" date="2022-11" db="UniProtKB">
        <authorList>
            <consortium name="WormBaseParasite"/>
        </authorList>
    </citation>
    <scope>IDENTIFICATION</scope>
</reference>
<dbReference type="AlphaFoldDB" id="A0A914H920"/>
<proteinExistence type="predicted"/>
<dbReference type="InterPro" id="IPR043136">
    <property type="entry name" value="B30.2/SPRY_sf"/>
</dbReference>
<dbReference type="Proteomes" id="UP000887572">
    <property type="component" value="Unplaced"/>
</dbReference>
<evidence type="ECO:0000259" key="1">
    <source>
        <dbReference type="PROSITE" id="PS50188"/>
    </source>
</evidence>
<keyword evidence="2" id="KW-1185">Reference proteome</keyword>
<protein>
    <submittedName>
        <fullName evidence="3">B30.2/SPRY domain-containing protein</fullName>
    </submittedName>
</protein>
<sequence>MLDRSVLAEQPIPKEGIFYYEVTITAEKTDGIYIGLAKKETPLGRWVGSDESTYGYGSDGEFWGLKVEGCSYWDGRPYTEGKPEFEFGKGDVIGCGVNLKTRKKIYTKNGQPLESADLLLANPDADLFPSVSLFYPGNKIEANFGPDFKITLPEAFIK</sequence>
<dbReference type="Gene3D" id="2.60.120.920">
    <property type="match status" value="1"/>
</dbReference>
<dbReference type="InterPro" id="IPR001870">
    <property type="entry name" value="B30.2/SPRY"/>
</dbReference>
<dbReference type="InterPro" id="IPR003877">
    <property type="entry name" value="SPRY_dom"/>
</dbReference>
<dbReference type="PANTHER" id="PTHR12864">
    <property type="entry name" value="RAN BINDING PROTEIN 9-RELATED"/>
    <property type="match status" value="1"/>
</dbReference>
<name>A0A914H920_GLORO</name>